<dbReference type="EMBL" id="CP051775">
    <property type="protein sequence ID" value="QJE73384.1"/>
    <property type="molecule type" value="Genomic_DNA"/>
</dbReference>
<reference evidence="1" key="1">
    <citation type="submission" date="2020-04" db="EMBL/GenBank/DDBJ databases">
        <title>A desert anoxygenic phototrophic bacterium fixes CO2 using RubisCO under aerobic conditions.</title>
        <authorList>
            <person name="Tang K."/>
        </authorList>
    </citation>
    <scope>NUCLEOTIDE SEQUENCE [LARGE SCALE GENOMIC DNA]</scope>
    <source>
        <strain evidence="1">MIMtkB3</strain>
    </source>
</reference>
<organism evidence="1 2">
    <name type="scientific">Aerophototrophica crusticola</name>
    <dbReference type="NCBI Taxonomy" id="1709002"/>
    <lineage>
        <taxon>Bacteria</taxon>
        <taxon>Pseudomonadati</taxon>
        <taxon>Pseudomonadota</taxon>
        <taxon>Alphaproteobacteria</taxon>
        <taxon>Rhodospirillales</taxon>
        <taxon>Rhodospirillaceae</taxon>
        <taxon>Aerophototrophica</taxon>
    </lineage>
</organism>
<dbReference type="Proteomes" id="UP000501891">
    <property type="component" value="Chromosome"/>
</dbReference>
<proteinExistence type="predicted"/>
<evidence type="ECO:0000313" key="1">
    <source>
        <dbReference type="EMBL" id="QJE73384.1"/>
    </source>
</evidence>
<protein>
    <recommendedName>
        <fullName evidence="3">Asparagine synthetase domain-containing protein</fullName>
    </recommendedName>
</protein>
<evidence type="ECO:0008006" key="3">
    <source>
        <dbReference type="Google" id="ProtNLM"/>
    </source>
</evidence>
<gene>
    <name evidence="1" type="ORF">HHL28_10020</name>
</gene>
<evidence type="ECO:0000313" key="2">
    <source>
        <dbReference type="Proteomes" id="UP000501891"/>
    </source>
</evidence>
<dbReference type="AlphaFoldDB" id="A0A858R7N7"/>
<sequence length="517" mass="57365">MPTPPDAGPIHRRQFIIDTDRHREAEGWMAERLGNGLWLSHCPRLRVRRLPDGQGGTALLLGTPLLADPDQDDFQLSPARAAQDLADAAYAWSGRWTLVTGDWLLADSTNLASIFYQPGPGGRTLVSTSLALIHGLRPELPVLKRRIGWYGMNWFPPPHSRIVGVRKLLPDQALRLSDGTVHRVSRWNPERFAGKPVGALAEMLLRSLGQCFKSAASVQDRLALALTAGLDSRTLLAAALEVGVRVDTMIQLFPLMPLADKVLPPEIARHCGLRWDAVPRGAFNLSRQRRFDAHTFRNMGDADRSFYARGMYDWMGPGTALVRGGGFEVGRERMEDRLRGLGWEEALADPDGLLESYGDFGSRPWLRTQMRDWLRWAVDGPRPYGLGNQFYRDQRLAGWLSAAEQSSDMLEGCALQVVNCGYHHDLMLAAPLEDRRTGTVQRQAIALAGRGLAEFPVNPPMETRMQRRLQRWSLKGRRTAGELRNMAMGLLDGPAVGVTPVRTAATATSPPRAAEGR</sequence>
<accession>A0A858R7N7</accession>
<name>A0A858R7N7_9PROT</name>
<dbReference type="KEGG" id="acru:HHL28_10020"/>
<keyword evidence="2" id="KW-1185">Reference proteome</keyword>